<dbReference type="Pfam" id="PF01202">
    <property type="entry name" value="SKI"/>
    <property type="match status" value="1"/>
</dbReference>
<keyword evidence="1" id="KW-0418">Kinase</keyword>
<dbReference type="Gene3D" id="3.40.50.300">
    <property type="entry name" value="P-loop containing nucleotide triphosphate hydrolases"/>
    <property type="match status" value="1"/>
</dbReference>
<organism evidence="1 2">
    <name type="scientific">Ulvibacter antarcticus</name>
    <dbReference type="NCBI Taxonomy" id="442714"/>
    <lineage>
        <taxon>Bacteria</taxon>
        <taxon>Pseudomonadati</taxon>
        <taxon>Bacteroidota</taxon>
        <taxon>Flavobacteriia</taxon>
        <taxon>Flavobacteriales</taxon>
        <taxon>Flavobacteriaceae</taxon>
        <taxon>Ulvibacter</taxon>
    </lineage>
</organism>
<dbReference type="GO" id="GO:0016301">
    <property type="term" value="F:kinase activity"/>
    <property type="evidence" value="ECO:0007669"/>
    <property type="project" value="UniProtKB-KW"/>
</dbReference>
<dbReference type="RefSeq" id="WP_245962923.1">
    <property type="nucleotide sequence ID" value="NZ_REFC01000012.1"/>
</dbReference>
<comment type="caution">
    <text evidence="1">The sequence shown here is derived from an EMBL/GenBank/DDBJ whole genome shotgun (WGS) entry which is preliminary data.</text>
</comment>
<protein>
    <submittedName>
        <fullName evidence="1">Shikimate kinase</fullName>
    </submittedName>
</protein>
<evidence type="ECO:0000313" key="1">
    <source>
        <dbReference type="EMBL" id="RMA64318.1"/>
    </source>
</evidence>
<name>A0A3L9Z1T6_9FLAO</name>
<dbReference type="AlphaFoldDB" id="A0A3L9Z1T6"/>
<proteinExistence type="predicted"/>
<dbReference type="InterPro" id="IPR031322">
    <property type="entry name" value="Shikimate/glucono_kinase"/>
</dbReference>
<dbReference type="Proteomes" id="UP000271339">
    <property type="component" value="Unassembled WGS sequence"/>
</dbReference>
<accession>A0A3L9Z1T6</accession>
<gene>
    <name evidence="1" type="ORF">BXY75_1191</name>
</gene>
<evidence type="ECO:0000313" key="2">
    <source>
        <dbReference type="Proteomes" id="UP000271339"/>
    </source>
</evidence>
<keyword evidence="2" id="KW-1185">Reference proteome</keyword>
<sequence length="42" mass="4679">MIEISKYVIFVMRVSGVGKSTIGSLLSEELNIPFFDGDDYHA</sequence>
<keyword evidence="1" id="KW-0808">Transferase</keyword>
<dbReference type="InterPro" id="IPR027417">
    <property type="entry name" value="P-loop_NTPase"/>
</dbReference>
<dbReference type="EMBL" id="REFC01000012">
    <property type="protein sequence ID" value="RMA64318.1"/>
    <property type="molecule type" value="Genomic_DNA"/>
</dbReference>
<reference evidence="1 2" key="1">
    <citation type="submission" date="2018-10" db="EMBL/GenBank/DDBJ databases">
        <title>Genomic Encyclopedia of Archaeal and Bacterial Type Strains, Phase II (KMG-II): from individual species to whole genera.</title>
        <authorList>
            <person name="Goeker M."/>
        </authorList>
    </citation>
    <scope>NUCLEOTIDE SEQUENCE [LARGE SCALE GENOMIC DNA]</scope>
    <source>
        <strain evidence="1 2">DSM 23424</strain>
    </source>
</reference>
<dbReference type="SUPFAM" id="SSF52540">
    <property type="entry name" value="P-loop containing nucleoside triphosphate hydrolases"/>
    <property type="match status" value="1"/>
</dbReference>